<feature type="transmembrane region" description="Helical" evidence="8">
    <location>
        <begin position="106"/>
        <end position="128"/>
    </location>
</feature>
<dbReference type="Pfam" id="PF00528">
    <property type="entry name" value="BPD_transp_1"/>
    <property type="match status" value="1"/>
</dbReference>
<dbReference type="Proteomes" id="UP001069802">
    <property type="component" value="Unassembled WGS sequence"/>
</dbReference>
<name>A0ABT4LIY2_9PROT</name>
<keyword evidence="3 8" id="KW-0813">Transport</keyword>
<comment type="subcellular location">
    <subcellularLocation>
        <location evidence="1 8">Cell membrane</location>
        <topology evidence="1 8">Multi-pass membrane protein</topology>
    </subcellularLocation>
</comment>
<evidence type="ECO:0000256" key="3">
    <source>
        <dbReference type="ARBA" id="ARBA00022448"/>
    </source>
</evidence>
<proteinExistence type="inferred from homology"/>
<evidence type="ECO:0000313" key="11">
    <source>
        <dbReference type="Proteomes" id="UP001069802"/>
    </source>
</evidence>
<feature type="transmembrane region" description="Helical" evidence="8">
    <location>
        <begin position="192"/>
        <end position="212"/>
    </location>
</feature>
<feature type="transmembrane region" description="Helical" evidence="8">
    <location>
        <begin position="294"/>
        <end position="315"/>
    </location>
</feature>
<accession>A0ABT4LIY2</accession>
<dbReference type="InterPro" id="IPR035906">
    <property type="entry name" value="MetI-like_sf"/>
</dbReference>
<evidence type="ECO:0000256" key="4">
    <source>
        <dbReference type="ARBA" id="ARBA00022475"/>
    </source>
</evidence>
<dbReference type="PANTHER" id="PTHR42929:SF3">
    <property type="entry name" value="PUTRESCINE TRANSPORT SYSTEM PERMEASE PROTEIN POTH"/>
    <property type="match status" value="1"/>
</dbReference>
<organism evidence="10 11">
    <name type="scientific">Kiloniella laminariae</name>
    <dbReference type="NCBI Taxonomy" id="454162"/>
    <lineage>
        <taxon>Bacteria</taxon>
        <taxon>Pseudomonadati</taxon>
        <taxon>Pseudomonadota</taxon>
        <taxon>Alphaproteobacteria</taxon>
        <taxon>Rhodospirillales</taxon>
        <taxon>Kiloniellaceae</taxon>
        <taxon>Kiloniella</taxon>
    </lineage>
</organism>
<evidence type="ECO:0000256" key="8">
    <source>
        <dbReference type="RuleBase" id="RU363032"/>
    </source>
</evidence>
<comment type="caution">
    <text evidence="10">The sequence shown here is derived from an EMBL/GenBank/DDBJ whole genome shotgun (WGS) entry which is preliminary data.</text>
</comment>
<protein>
    <submittedName>
        <fullName evidence="10">ABC transporter permease subunit</fullName>
    </submittedName>
</protein>
<dbReference type="InterPro" id="IPR000515">
    <property type="entry name" value="MetI-like"/>
</dbReference>
<keyword evidence="5 8" id="KW-0812">Transmembrane</keyword>
<dbReference type="SUPFAM" id="SSF161098">
    <property type="entry name" value="MetI-like"/>
    <property type="match status" value="1"/>
</dbReference>
<dbReference type="Gene3D" id="1.10.3720.10">
    <property type="entry name" value="MetI-like"/>
    <property type="match status" value="1"/>
</dbReference>
<dbReference type="RefSeq" id="WP_269423247.1">
    <property type="nucleotide sequence ID" value="NZ_JAPWGY010000003.1"/>
</dbReference>
<feature type="domain" description="ABC transmembrane type-1" evidence="9">
    <location>
        <begin position="106"/>
        <end position="312"/>
    </location>
</feature>
<evidence type="ECO:0000256" key="6">
    <source>
        <dbReference type="ARBA" id="ARBA00022989"/>
    </source>
</evidence>
<dbReference type="CDD" id="cd06261">
    <property type="entry name" value="TM_PBP2"/>
    <property type="match status" value="1"/>
</dbReference>
<keyword evidence="6 8" id="KW-1133">Transmembrane helix</keyword>
<evidence type="ECO:0000256" key="1">
    <source>
        <dbReference type="ARBA" id="ARBA00004651"/>
    </source>
</evidence>
<keyword evidence="4" id="KW-1003">Cell membrane</keyword>
<dbReference type="EMBL" id="JAPWGY010000003">
    <property type="protein sequence ID" value="MCZ4281066.1"/>
    <property type="molecule type" value="Genomic_DNA"/>
</dbReference>
<comment type="similarity">
    <text evidence="2">Belongs to the binding-protein-dependent transport system permease family. CysTW subfamily.</text>
</comment>
<keyword evidence="11" id="KW-1185">Reference proteome</keyword>
<gene>
    <name evidence="10" type="ORF">O4H49_09780</name>
</gene>
<keyword evidence="7 8" id="KW-0472">Membrane</keyword>
<evidence type="ECO:0000256" key="7">
    <source>
        <dbReference type="ARBA" id="ARBA00023136"/>
    </source>
</evidence>
<feature type="transmembrane region" description="Helical" evidence="8">
    <location>
        <begin position="233"/>
        <end position="257"/>
    </location>
</feature>
<evidence type="ECO:0000256" key="5">
    <source>
        <dbReference type="ARBA" id="ARBA00022692"/>
    </source>
</evidence>
<dbReference type="PANTHER" id="PTHR42929">
    <property type="entry name" value="INNER MEMBRANE ABC TRANSPORTER PERMEASE PROTEIN YDCU-RELATED-RELATED"/>
    <property type="match status" value="1"/>
</dbReference>
<sequence>MSRDAANKKLPTLSAGSIVKMAGDLSGKLIQRNWKRFVIAVPLVWLLIFFIVPFVIVLKISLAEGMIARPPFTPLFEWAEDLSFTISVTFENFRFLVTDDLYYSSYLNSLFLAGKSTIICLLIGYPMAYGIARSRSDIRGILLLMVVLPFWTSFLLRIYAWMGLLNKNGIINGALLSMGIIDEPLNMMFTEGAIYVGIVYSYLPFMILPLYATMEKLDESLNEAAADLGGKPFTVFYTVTLPLTLPGIVAGSLLVFIPATGEYVIPALLGNYDTLMIGRVLFDEFFSNRDWPVASAVAVALLAFLVVPIMMYQHFQAKDGERS</sequence>
<feature type="transmembrane region" description="Helical" evidence="8">
    <location>
        <begin position="37"/>
        <end position="62"/>
    </location>
</feature>
<feature type="transmembrane region" description="Helical" evidence="8">
    <location>
        <begin position="140"/>
        <end position="160"/>
    </location>
</feature>
<dbReference type="PROSITE" id="PS50928">
    <property type="entry name" value="ABC_TM1"/>
    <property type="match status" value="1"/>
</dbReference>
<evidence type="ECO:0000259" key="9">
    <source>
        <dbReference type="PROSITE" id="PS50928"/>
    </source>
</evidence>
<evidence type="ECO:0000313" key="10">
    <source>
        <dbReference type="EMBL" id="MCZ4281066.1"/>
    </source>
</evidence>
<reference evidence="10" key="1">
    <citation type="submission" date="2022-12" db="EMBL/GenBank/DDBJ databases">
        <title>Bacterial isolates from different developmental stages of Nematostella vectensis.</title>
        <authorList>
            <person name="Fraune S."/>
        </authorList>
    </citation>
    <scope>NUCLEOTIDE SEQUENCE</scope>
    <source>
        <strain evidence="10">G21630-S1</strain>
    </source>
</reference>
<evidence type="ECO:0000256" key="2">
    <source>
        <dbReference type="ARBA" id="ARBA00007069"/>
    </source>
</evidence>